<protein>
    <submittedName>
        <fullName evidence="1">Uncharacterized protein</fullName>
    </submittedName>
</protein>
<reference evidence="1 2" key="1">
    <citation type="journal article" date="2024" name="Plant J.">
        <title>Genome sequences and population genomics reveal climatic adaptation and genomic divergence between two closely related sweetgum species.</title>
        <authorList>
            <person name="Xu W.Q."/>
            <person name="Ren C.Q."/>
            <person name="Zhang X.Y."/>
            <person name="Comes H.P."/>
            <person name="Liu X.H."/>
            <person name="Li Y.G."/>
            <person name="Kettle C.J."/>
            <person name="Jalonen R."/>
            <person name="Gaisberger H."/>
            <person name="Ma Y.Z."/>
            <person name="Qiu Y.X."/>
        </authorList>
    </citation>
    <scope>NUCLEOTIDE SEQUENCE [LARGE SCALE GENOMIC DNA]</scope>
    <source>
        <strain evidence="1">Hangzhou</strain>
    </source>
</reference>
<evidence type="ECO:0000313" key="2">
    <source>
        <dbReference type="Proteomes" id="UP001415857"/>
    </source>
</evidence>
<keyword evidence="2" id="KW-1185">Reference proteome</keyword>
<accession>A0AAP0R927</accession>
<proteinExistence type="predicted"/>
<gene>
    <name evidence="1" type="ORF">L1049_026776</name>
</gene>
<sequence>MPPGRNSSKIEGYRRMKSMGRMGMLRVSLFSAIIEMGMDLEGSDFMRFLMLIMGFRLLSFSTAWSRPRSRTHLEWLRRRRFGGFGGGFVIGGEILIET</sequence>
<comment type="caution">
    <text evidence="1">The sequence shown here is derived from an EMBL/GenBank/DDBJ whole genome shotgun (WGS) entry which is preliminary data.</text>
</comment>
<dbReference type="EMBL" id="JBBPBK010000014">
    <property type="protein sequence ID" value="KAK9271186.1"/>
    <property type="molecule type" value="Genomic_DNA"/>
</dbReference>
<dbReference type="Proteomes" id="UP001415857">
    <property type="component" value="Unassembled WGS sequence"/>
</dbReference>
<organism evidence="1 2">
    <name type="scientific">Liquidambar formosana</name>
    <name type="common">Formosan gum</name>
    <dbReference type="NCBI Taxonomy" id="63359"/>
    <lineage>
        <taxon>Eukaryota</taxon>
        <taxon>Viridiplantae</taxon>
        <taxon>Streptophyta</taxon>
        <taxon>Embryophyta</taxon>
        <taxon>Tracheophyta</taxon>
        <taxon>Spermatophyta</taxon>
        <taxon>Magnoliopsida</taxon>
        <taxon>eudicotyledons</taxon>
        <taxon>Gunneridae</taxon>
        <taxon>Pentapetalae</taxon>
        <taxon>Saxifragales</taxon>
        <taxon>Altingiaceae</taxon>
        <taxon>Liquidambar</taxon>
    </lineage>
</organism>
<evidence type="ECO:0000313" key="1">
    <source>
        <dbReference type="EMBL" id="KAK9271186.1"/>
    </source>
</evidence>
<dbReference type="AlphaFoldDB" id="A0AAP0R927"/>
<name>A0AAP0R927_LIQFO</name>